<organism evidence="2 3">
    <name type="scientific">Acorus gramineus</name>
    <name type="common">Dwarf sweet flag</name>
    <dbReference type="NCBI Taxonomy" id="55184"/>
    <lineage>
        <taxon>Eukaryota</taxon>
        <taxon>Viridiplantae</taxon>
        <taxon>Streptophyta</taxon>
        <taxon>Embryophyta</taxon>
        <taxon>Tracheophyta</taxon>
        <taxon>Spermatophyta</taxon>
        <taxon>Magnoliopsida</taxon>
        <taxon>Liliopsida</taxon>
        <taxon>Acoraceae</taxon>
        <taxon>Acorus</taxon>
    </lineage>
</organism>
<protein>
    <recommendedName>
        <fullName evidence="1">Disease resistance protein At4g27190-like leucine-rich repeats domain-containing protein</fullName>
    </recommendedName>
</protein>
<dbReference type="Pfam" id="PF23247">
    <property type="entry name" value="LRR_RPS2"/>
    <property type="match status" value="1"/>
</dbReference>
<dbReference type="EMBL" id="JAUJYN010000015">
    <property type="protein sequence ID" value="KAK1258594.1"/>
    <property type="molecule type" value="Genomic_DNA"/>
</dbReference>
<evidence type="ECO:0000313" key="2">
    <source>
        <dbReference type="EMBL" id="KAK1258594.1"/>
    </source>
</evidence>
<reference evidence="2" key="2">
    <citation type="submission" date="2023-06" db="EMBL/GenBank/DDBJ databases">
        <authorList>
            <person name="Ma L."/>
            <person name="Liu K.-W."/>
            <person name="Li Z."/>
            <person name="Hsiao Y.-Y."/>
            <person name="Qi Y."/>
            <person name="Fu T."/>
            <person name="Tang G."/>
            <person name="Zhang D."/>
            <person name="Sun W.-H."/>
            <person name="Liu D.-K."/>
            <person name="Li Y."/>
            <person name="Chen G.-Z."/>
            <person name="Liu X.-D."/>
            <person name="Liao X.-Y."/>
            <person name="Jiang Y.-T."/>
            <person name="Yu X."/>
            <person name="Hao Y."/>
            <person name="Huang J."/>
            <person name="Zhao X.-W."/>
            <person name="Ke S."/>
            <person name="Chen Y.-Y."/>
            <person name="Wu W.-L."/>
            <person name="Hsu J.-L."/>
            <person name="Lin Y.-F."/>
            <person name="Huang M.-D."/>
            <person name="Li C.-Y."/>
            <person name="Huang L."/>
            <person name="Wang Z.-W."/>
            <person name="Zhao X."/>
            <person name="Zhong W.-Y."/>
            <person name="Peng D.-H."/>
            <person name="Ahmad S."/>
            <person name="Lan S."/>
            <person name="Zhang J.-S."/>
            <person name="Tsai W.-C."/>
            <person name="Van De Peer Y."/>
            <person name="Liu Z.-J."/>
        </authorList>
    </citation>
    <scope>NUCLEOTIDE SEQUENCE</scope>
    <source>
        <strain evidence="2">SCP</strain>
        <tissue evidence="2">Leaves</tissue>
    </source>
</reference>
<evidence type="ECO:0000313" key="3">
    <source>
        <dbReference type="Proteomes" id="UP001179952"/>
    </source>
</evidence>
<dbReference type="SUPFAM" id="SSF52058">
    <property type="entry name" value="L domain-like"/>
    <property type="match status" value="1"/>
</dbReference>
<dbReference type="InterPro" id="IPR057135">
    <property type="entry name" value="At4g27190-like_LRR"/>
</dbReference>
<dbReference type="Gene3D" id="3.80.10.10">
    <property type="entry name" value="Ribonuclease Inhibitor"/>
    <property type="match status" value="1"/>
</dbReference>
<keyword evidence="3" id="KW-1185">Reference proteome</keyword>
<dbReference type="PANTHER" id="PTHR33463">
    <property type="entry name" value="NB-ARC DOMAIN-CONTAINING PROTEIN-RELATED"/>
    <property type="match status" value="1"/>
</dbReference>
<dbReference type="Proteomes" id="UP001179952">
    <property type="component" value="Unassembled WGS sequence"/>
</dbReference>
<dbReference type="InterPro" id="IPR032675">
    <property type="entry name" value="LRR_dom_sf"/>
</dbReference>
<proteinExistence type="predicted"/>
<gene>
    <name evidence="2" type="ORF">QJS04_geneDACA020373</name>
</gene>
<reference evidence="2" key="1">
    <citation type="journal article" date="2023" name="Nat. Commun.">
        <title>Diploid and tetraploid genomes of Acorus and the evolution of monocots.</title>
        <authorList>
            <person name="Ma L."/>
            <person name="Liu K.W."/>
            <person name="Li Z."/>
            <person name="Hsiao Y.Y."/>
            <person name="Qi Y."/>
            <person name="Fu T."/>
            <person name="Tang G.D."/>
            <person name="Zhang D."/>
            <person name="Sun W.H."/>
            <person name="Liu D.K."/>
            <person name="Li Y."/>
            <person name="Chen G.Z."/>
            <person name="Liu X.D."/>
            <person name="Liao X.Y."/>
            <person name="Jiang Y.T."/>
            <person name="Yu X."/>
            <person name="Hao Y."/>
            <person name="Huang J."/>
            <person name="Zhao X.W."/>
            <person name="Ke S."/>
            <person name="Chen Y.Y."/>
            <person name="Wu W.L."/>
            <person name="Hsu J.L."/>
            <person name="Lin Y.F."/>
            <person name="Huang M.D."/>
            <person name="Li C.Y."/>
            <person name="Huang L."/>
            <person name="Wang Z.W."/>
            <person name="Zhao X."/>
            <person name="Zhong W.Y."/>
            <person name="Peng D.H."/>
            <person name="Ahmad S."/>
            <person name="Lan S."/>
            <person name="Zhang J.S."/>
            <person name="Tsai W.C."/>
            <person name="Van de Peer Y."/>
            <person name="Liu Z.J."/>
        </authorList>
    </citation>
    <scope>NUCLEOTIDE SEQUENCE</scope>
    <source>
        <strain evidence="2">SCP</strain>
    </source>
</reference>
<comment type="caution">
    <text evidence="2">The sequence shown here is derived from an EMBL/GenBank/DDBJ whole genome shotgun (WGS) entry which is preliminary data.</text>
</comment>
<dbReference type="AlphaFoldDB" id="A0AAV9A3A8"/>
<sequence length="219" mass="25012">MHANAFELLDYAVARDLSQFGMENMNGLKSCRVQSCQEIKYIFVGESNKLPILEVLHVIGLPKLQGIWRGPMPHDGLSRLKLLNLRRCPSLMMALTCSAAQLLRELEELRVKNCLNITEIVGHEETVKKGKILPKLKILVLVDLPMLACIYKEESPLFTCSALEMIQVSNCSLLRKLPLGQPNRDTQTTIRGEKGWWDALEWEDGIHQEKFQHLYKSEE</sequence>
<feature type="domain" description="Disease resistance protein At4g27190-like leucine-rich repeats" evidence="1">
    <location>
        <begin position="63"/>
        <end position="177"/>
    </location>
</feature>
<dbReference type="InterPro" id="IPR050905">
    <property type="entry name" value="Plant_NBS-LRR"/>
</dbReference>
<evidence type="ECO:0000259" key="1">
    <source>
        <dbReference type="Pfam" id="PF23247"/>
    </source>
</evidence>
<accession>A0AAV9A3A8</accession>
<name>A0AAV9A3A8_ACOGR</name>
<dbReference type="PANTHER" id="PTHR33463:SF186">
    <property type="entry name" value="NB-ARC DOMAIN-CONTAINING PROTEIN"/>
    <property type="match status" value="1"/>
</dbReference>